<feature type="compositionally biased region" description="Polar residues" evidence="3">
    <location>
        <begin position="575"/>
        <end position="613"/>
    </location>
</feature>
<dbReference type="AlphaFoldDB" id="A0A368RZQ0"/>
<dbReference type="SUPFAM" id="SSF49899">
    <property type="entry name" value="Concanavalin A-like lectins/glucanases"/>
    <property type="match status" value="1"/>
</dbReference>
<accession>A0A368RZQ0</accession>
<feature type="domain" description="SPRY" evidence="4">
    <location>
        <begin position="115"/>
        <end position="262"/>
    </location>
</feature>
<dbReference type="EMBL" id="CM003534">
    <property type="protein sequence ID" value="RCV35628.1"/>
    <property type="molecule type" value="Genomic_DNA"/>
</dbReference>
<proteinExistence type="predicted"/>
<dbReference type="PANTHER" id="PTHR12381">
    <property type="entry name" value="HETEROGENEOUS NUCLEAR RIBONUCLEOPROTEIN U FAMILY MEMBER"/>
    <property type="match status" value="1"/>
</dbReference>
<name>A0A368RZQ0_SETIT</name>
<dbReference type="Gene3D" id="2.60.120.920">
    <property type="match status" value="1"/>
</dbReference>
<dbReference type="Pfam" id="PF13671">
    <property type="entry name" value="AAA_33"/>
    <property type="match status" value="1"/>
</dbReference>
<dbReference type="CDD" id="cd12884">
    <property type="entry name" value="SPRY_hnRNP"/>
    <property type="match status" value="1"/>
</dbReference>
<reference evidence="5" key="1">
    <citation type="journal article" date="2012" name="Nat. Biotechnol.">
        <title>Reference genome sequence of the model plant Setaria.</title>
        <authorList>
            <person name="Bennetzen J.L."/>
            <person name="Schmutz J."/>
            <person name="Wang H."/>
            <person name="Percifield R."/>
            <person name="Hawkins J."/>
            <person name="Pontaroli A.C."/>
            <person name="Estep M."/>
            <person name="Feng L."/>
            <person name="Vaughn J.N."/>
            <person name="Grimwood J."/>
            <person name="Jenkins J."/>
            <person name="Barry K."/>
            <person name="Lindquist E."/>
            <person name="Hellsten U."/>
            <person name="Deshpande S."/>
            <person name="Wang X."/>
            <person name="Wu X."/>
            <person name="Mitros T."/>
            <person name="Triplett J."/>
            <person name="Yang X."/>
            <person name="Ye C.Y."/>
            <person name="Mauro-Herrera M."/>
            <person name="Wang L."/>
            <person name="Li P."/>
            <person name="Sharma M."/>
            <person name="Sharma R."/>
            <person name="Ronald P.C."/>
            <person name="Panaud O."/>
            <person name="Kellogg E.A."/>
            <person name="Brutnell T.P."/>
            <person name="Doust A.N."/>
            <person name="Tuskan G.A."/>
            <person name="Rokhsar D."/>
            <person name="Devos K.M."/>
        </authorList>
    </citation>
    <scope>NUCLEOTIDE SEQUENCE [LARGE SCALE GENOMIC DNA]</scope>
    <source>
        <strain evidence="5">Yugu1</strain>
    </source>
</reference>
<dbReference type="STRING" id="4555.A0A368RZQ0"/>
<dbReference type="InterPro" id="IPR043136">
    <property type="entry name" value="B30.2/SPRY_sf"/>
</dbReference>
<protein>
    <recommendedName>
        <fullName evidence="4">SPRY domain-containing protein</fullName>
    </recommendedName>
</protein>
<organism evidence="5">
    <name type="scientific">Setaria italica</name>
    <name type="common">Foxtail millet</name>
    <name type="synonym">Panicum italicum</name>
    <dbReference type="NCBI Taxonomy" id="4555"/>
    <lineage>
        <taxon>Eukaryota</taxon>
        <taxon>Viridiplantae</taxon>
        <taxon>Streptophyta</taxon>
        <taxon>Embryophyta</taxon>
        <taxon>Tracheophyta</taxon>
        <taxon>Spermatophyta</taxon>
        <taxon>Magnoliopsida</taxon>
        <taxon>Liliopsida</taxon>
        <taxon>Poales</taxon>
        <taxon>Poaceae</taxon>
        <taxon>PACMAD clade</taxon>
        <taxon>Panicoideae</taxon>
        <taxon>Panicodae</taxon>
        <taxon>Paniceae</taxon>
        <taxon>Cenchrinae</taxon>
        <taxon>Setaria</taxon>
    </lineage>
</organism>
<dbReference type="InterPro" id="IPR003877">
    <property type="entry name" value="SPRY_dom"/>
</dbReference>
<dbReference type="OrthoDB" id="445357at2759"/>
<dbReference type="SUPFAM" id="SSF52540">
    <property type="entry name" value="P-loop containing nucleoside triphosphate hydrolases"/>
    <property type="match status" value="1"/>
</dbReference>
<dbReference type="GO" id="GO:0005634">
    <property type="term" value="C:nucleus"/>
    <property type="evidence" value="ECO:0007669"/>
    <property type="project" value="UniProtKB-SubCell"/>
</dbReference>
<dbReference type="InterPro" id="IPR035778">
    <property type="entry name" value="SPRY_hnRNP_U"/>
</dbReference>
<feature type="compositionally biased region" description="Polar residues" evidence="3">
    <location>
        <begin position="726"/>
        <end position="738"/>
    </location>
</feature>
<sequence>MGRTAGVVESNSNLNLQRLACDSIPPLVNPTSDSPGPNGMASPDDEAAQPPPKRPRRDPEAEEDAAQPPRVALNPADCDLDFDVGGGGLQGSALHEGGFAYCWSGARATVGTRGGGRYCFGCRIVAEQPVEMDLTAPEERHLCRIGVSRGDDPIGALGESDHSFGFGGTGKLSHQRRFSNYGVRFGVGDTIVCAVDLDSKPMASIGFARNGEWLGIAKHFDAGEKGLGLVDAAVRPMQWESALFPHVLLKNVVVEMQFSREDGLEPVDGYEPWASAFADGNAVFGPLFEQSECEVMMMVGLPASGKSTWAEKWVKEHPEKRFILLGTNLAMEQMKVPGLLRKNNYGERFDRLMECATWIFNKLLTRAANTPRNFILDQTNVYKNARIRKLRPFANYRKTAVVVFPSPSELKSRAAKRFNEMGKEVPAEAVNEMTANFVLPLSKDMPDSKEPFDEVIFTELSRDEAQRNLDEMQRVLPRTGTPSYGNSSNKNASSTYVVTAAPVDPKARPSMASFHPPIGNSYGSYSGTVPGSAATFSTGLHTAGNTMQQQAPSSVQRFQSPTGNQHETHSGYPSALNQYQMPSSYPSNPNQLHGSYQSTPFPGYGQSTYGSHGNPSPYNPIPYNPEMYQCVQAPMTSRNLYQAGSAEAYGAPGYAAANLIGRPHQVPPPTLPAYSSQPVAQWVPNQGSSSSWSSDSYRPYGQQTDAHYPPYAAPATPPTPWLPHSSAPNHMNQWPSRN</sequence>
<dbReference type="Gene3D" id="3.40.50.300">
    <property type="entry name" value="P-loop containing nucleotide triphosphate hydrolases"/>
    <property type="match status" value="1"/>
</dbReference>
<feature type="region of interest" description="Disordered" evidence="3">
    <location>
        <begin position="545"/>
        <end position="614"/>
    </location>
</feature>
<dbReference type="SMART" id="SM00449">
    <property type="entry name" value="SPRY"/>
    <property type="match status" value="1"/>
</dbReference>
<evidence type="ECO:0000313" key="5">
    <source>
        <dbReference type="EMBL" id="RCV35628.1"/>
    </source>
</evidence>
<evidence type="ECO:0000256" key="2">
    <source>
        <dbReference type="ARBA" id="ARBA00023242"/>
    </source>
</evidence>
<feature type="compositionally biased region" description="Pro residues" evidence="3">
    <location>
        <begin position="711"/>
        <end position="721"/>
    </location>
</feature>
<feature type="region of interest" description="Disordered" evidence="3">
    <location>
        <begin position="23"/>
        <end position="77"/>
    </location>
</feature>
<evidence type="ECO:0000259" key="4">
    <source>
        <dbReference type="SMART" id="SM00449"/>
    </source>
</evidence>
<feature type="compositionally biased region" description="Polar residues" evidence="3">
    <location>
        <begin position="545"/>
        <end position="565"/>
    </location>
</feature>
<comment type="subcellular location">
    <subcellularLocation>
        <location evidence="1">Nucleus</location>
    </subcellularLocation>
</comment>
<feature type="region of interest" description="Disordered" evidence="3">
    <location>
        <begin position="682"/>
        <end position="738"/>
    </location>
</feature>
<reference evidence="5" key="2">
    <citation type="submission" date="2015-07" db="EMBL/GenBank/DDBJ databases">
        <authorList>
            <person name="Noorani M."/>
        </authorList>
    </citation>
    <scope>NUCLEOTIDE SEQUENCE</scope>
    <source>
        <strain evidence="5">Yugu1</strain>
    </source>
</reference>
<dbReference type="InterPro" id="IPR013320">
    <property type="entry name" value="ConA-like_dom_sf"/>
</dbReference>
<keyword evidence="2" id="KW-0539">Nucleus</keyword>
<evidence type="ECO:0000256" key="1">
    <source>
        <dbReference type="ARBA" id="ARBA00004123"/>
    </source>
</evidence>
<dbReference type="InterPro" id="IPR027417">
    <property type="entry name" value="P-loop_NTPase"/>
</dbReference>
<dbReference type="PANTHER" id="PTHR12381:SF56">
    <property type="entry name" value="B30.2_SPRY DOMAIN-CONTAINING PROTEIN-RELATED"/>
    <property type="match status" value="1"/>
</dbReference>
<evidence type="ECO:0000256" key="3">
    <source>
        <dbReference type="SAM" id="MobiDB-lite"/>
    </source>
</evidence>
<gene>
    <name evidence="5" type="ORF">SETIT_7G254700v2</name>
</gene>